<comment type="function">
    <text evidence="7">Catalyzes the ATP-dependent amidation of deamido-NAD to form NAD. Uses L-glutamine as a nitrogen source.</text>
</comment>
<dbReference type="EMBL" id="ABYJ02000021">
    <property type="protein sequence ID" value="EEV02666.1"/>
    <property type="molecule type" value="Genomic_DNA"/>
</dbReference>
<sequence length="660" mass="73145">MVAVSRGKNVTGKEERMRQGFVKVAAVTPKIRVADTGYNAKVICQSVKEAAEAGAKVIVLPELCITGYTCGDLFLQEKLLREAKEELLHIAAFTTDVDAIVFVGLPLAYKGKLYNVAAALNRGKILGIVPKTYLPNYNEFYEARHFTRGMEEVADVRLTEELTVPMGTRQLFTCLELPELVIAAELCEDLWTMNPPSIGHAMHGATLIVNLSASDETTGKPAYRRELVKGQSARLLCGYIYASAGDGESTQDVVYSGHNLIAENGRLLAESELFDAQTISTEIDVSRLASERRRMTTFETVTEPVYRENVFSLQMEETKLTRYIDPMPFVPSGERDRTLRCEEILSIQSMGLKKRLEHTHCKSAVIGISGGLDSTLALLVTVRAFDALGMDHSNIKAVTMPGFGTTDRTYDNAVSLIRCLGADFIEVDIKDAVNIHFRDIGQDPSMHDVTYENGQARERTQILMDIANKSGGMVIGTGDLSELALGWATYNGDHMSMYAVNASVPKTLVRHLVRYYADTCGDETLKQVLLDVLDTPVSPELLPPEDGKISQKTEDLVGPYELHDFYLYHMLRLSYAPAKVYRLAKQAFAGTYDDATIFKWLETFYRRFFAQQFKRSCLPDGPKVGSVAVSPRGDLRMPSDACASIWLAELEELKDAVSQG</sequence>
<dbReference type="PANTHER" id="PTHR23090:SF9">
    <property type="entry name" value="GLUTAMINE-DEPENDENT NAD(+) SYNTHETASE"/>
    <property type="match status" value="1"/>
</dbReference>
<reference evidence="11 12" key="1">
    <citation type="submission" date="2009-08" db="EMBL/GenBank/DDBJ databases">
        <authorList>
            <person name="Weinstock G."/>
            <person name="Sodergren E."/>
            <person name="Clifton S."/>
            <person name="Fulton L."/>
            <person name="Fulton B."/>
            <person name="Courtney L."/>
            <person name="Fronick C."/>
            <person name="Harrison M."/>
            <person name="Strong C."/>
            <person name="Farmer C."/>
            <person name="Delahaunty K."/>
            <person name="Markovic C."/>
            <person name="Hall O."/>
            <person name="Minx P."/>
            <person name="Tomlinson C."/>
            <person name="Mitreva M."/>
            <person name="Nelson J."/>
            <person name="Hou S."/>
            <person name="Wollam A."/>
            <person name="Pepin K.H."/>
            <person name="Johnson M."/>
            <person name="Bhonagiri V."/>
            <person name="Nash W.E."/>
            <person name="Warren W."/>
            <person name="Chinwalla A."/>
            <person name="Mardis E.R."/>
            <person name="Wilson R.K."/>
        </authorList>
    </citation>
    <scope>NUCLEOTIDE SEQUENCE [LARGE SCALE GENOMIC DNA]</scope>
    <source>
        <strain evidence="11 12">L1-82</strain>
    </source>
</reference>
<keyword evidence="3 7" id="KW-0436">Ligase</keyword>
<feature type="binding site" evidence="7">
    <location>
        <position position="214"/>
    </location>
    <ligand>
        <name>L-glutamine</name>
        <dbReference type="ChEBI" id="CHEBI:58359"/>
    </ligand>
</feature>
<dbReference type="Pfam" id="PF02540">
    <property type="entry name" value="NAD_synthase"/>
    <property type="match status" value="1"/>
</dbReference>
<protein>
    <recommendedName>
        <fullName evidence="7 8">Glutamine-dependent NAD(+) synthetase</fullName>
        <ecNumber evidence="7 8">6.3.5.1</ecNumber>
    </recommendedName>
    <alternativeName>
        <fullName evidence="7 8">NAD(+) synthase [glutamine-hydrolyzing]</fullName>
    </alternativeName>
</protein>
<dbReference type="InterPro" id="IPR003694">
    <property type="entry name" value="NAD_synthase"/>
</dbReference>
<feature type="binding site" evidence="7">
    <location>
        <position position="220"/>
    </location>
    <ligand>
        <name>L-glutamine</name>
        <dbReference type="ChEBI" id="CHEBI:58359"/>
    </ligand>
</feature>
<dbReference type="NCBIfam" id="NF002730">
    <property type="entry name" value="PRK02628.1"/>
    <property type="match status" value="1"/>
</dbReference>
<dbReference type="Gene3D" id="3.40.50.620">
    <property type="entry name" value="HUPs"/>
    <property type="match status" value="1"/>
</dbReference>
<dbReference type="InterPro" id="IPR003010">
    <property type="entry name" value="C-N_Hydrolase"/>
</dbReference>
<comment type="catalytic activity">
    <reaction evidence="7 8">
        <text>deamido-NAD(+) + L-glutamine + ATP + H2O = L-glutamate + AMP + diphosphate + NAD(+) + H(+)</text>
        <dbReference type="Rhea" id="RHEA:24384"/>
        <dbReference type="ChEBI" id="CHEBI:15377"/>
        <dbReference type="ChEBI" id="CHEBI:15378"/>
        <dbReference type="ChEBI" id="CHEBI:29985"/>
        <dbReference type="ChEBI" id="CHEBI:30616"/>
        <dbReference type="ChEBI" id="CHEBI:33019"/>
        <dbReference type="ChEBI" id="CHEBI:57540"/>
        <dbReference type="ChEBI" id="CHEBI:58359"/>
        <dbReference type="ChEBI" id="CHEBI:58437"/>
        <dbReference type="ChEBI" id="CHEBI:456215"/>
        <dbReference type="EC" id="6.3.5.1"/>
    </reaction>
</comment>
<dbReference type="EC" id="6.3.5.1" evidence="7 8"/>
<feature type="binding site" evidence="7">
    <location>
        <position position="137"/>
    </location>
    <ligand>
        <name>L-glutamine</name>
        <dbReference type="ChEBI" id="CHEBI:58359"/>
    </ligand>
</feature>
<dbReference type="PIRSF" id="PIRSF006630">
    <property type="entry name" value="NADS_GAT"/>
    <property type="match status" value="1"/>
</dbReference>
<dbReference type="GO" id="GO:0005524">
    <property type="term" value="F:ATP binding"/>
    <property type="evidence" value="ECO:0007669"/>
    <property type="project" value="UniProtKB-UniRule"/>
</dbReference>
<dbReference type="GO" id="GO:0009435">
    <property type="term" value="P:NAD+ biosynthetic process"/>
    <property type="evidence" value="ECO:0007669"/>
    <property type="project" value="UniProtKB-UniRule"/>
</dbReference>
<dbReference type="PROSITE" id="PS50263">
    <property type="entry name" value="CN_HYDROLASE"/>
    <property type="match status" value="1"/>
</dbReference>
<keyword evidence="5 7" id="KW-0067">ATP-binding</keyword>
<feature type="domain" description="CN hydrolase" evidence="10">
    <location>
        <begin position="22"/>
        <end position="285"/>
    </location>
</feature>
<feature type="binding site" evidence="7">
    <location>
        <position position="453"/>
    </location>
    <ligand>
        <name>deamido-NAD(+)</name>
        <dbReference type="ChEBI" id="CHEBI:58437"/>
        <note>ligand shared between two neighboring subunits</note>
    </ligand>
</feature>
<feature type="binding site" evidence="7">
    <location>
        <begin position="487"/>
        <end position="490"/>
    </location>
    <ligand>
        <name>deamido-NAD(+)</name>
        <dbReference type="ChEBI" id="CHEBI:58437"/>
        <note>ligand shared between two neighboring subunits</note>
    </ligand>
</feature>
<dbReference type="InterPro" id="IPR014729">
    <property type="entry name" value="Rossmann-like_a/b/a_fold"/>
</dbReference>
<dbReference type="SUPFAM" id="SSF52402">
    <property type="entry name" value="Adenine nucleotide alpha hydrolases-like"/>
    <property type="match status" value="1"/>
</dbReference>
<dbReference type="InterPro" id="IPR022310">
    <property type="entry name" value="NAD/GMP_synthase"/>
</dbReference>
<dbReference type="CDD" id="cd00553">
    <property type="entry name" value="NAD_synthase"/>
    <property type="match status" value="1"/>
</dbReference>
<dbReference type="SUPFAM" id="SSF56317">
    <property type="entry name" value="Carbon-nitrogen hydrolase"/>
    <property type="match status" value="1"/>
</dbReference>
<evidence type="ECO:0000256" key="2">
    <source>
        <dbReference type="ARBA" id="ARBA00007145"/>
    </source>
</evidence>
<dbReference type="GO" id="GO:0005737">
    <property type="term" value="C:cytoplasm"/>
    <property type="evidence" value="ECO:0007669"/>
    <property type="project" value="InterPro"/>
</dbReference>
<gene>
    <name evidence="7 11" type="primary">nadE</name>
    <name evidence="11" type="ORF">ROSINTL182_05386</name>
</gene>
<organism evidence="11 12">
    <name type="scientific">Roseburia intestinalis L1-82</name>
    <dbReference type="NCBI Taxonomy" id="536231"/>
    <lineage>
        <taxon>Bacteria</taxon>
        <taxon>Bacillati</taxon>
        <taxon>Bacillota</taxon>
        <taxon>Clostridia</taxon>
        <taxon>Lachnospirales</taxon>
        <taxon>Lachnospiraceae</taxon>
        <taxon>Roseburia</taxon>
    </lineage>
</organism>
<feature type="active site" description="Proton acceptor; for glutaminase activity" evidence="7">
    <location>
        <position position="62"/>
    </location>
</feature>
<name>C7G676_9FIRM</name>
<dbReference type="InterPro" id="IPR014445">
    <property type="entry name" value="Gln-dep_NAD_synthase"/>
</dbReference>
<feature type="binding site" evidence="7">
    <location>
        <begin position="367"/>
        <end position="374"/>
    </location>
    <ligand>
        <name>ATP</name>
        <dbReference type="ChEBI" id="CHEBI:30616"/>
    </ligand>
</feature>
<dbReference type="PANTHER" id="PTHR23090">
    <property type="entry name" value="NH 3 /GLUTAMINE-DEPENDENT NAD + SYNTHETASE"/>
    <property type="match status" value="1"/>
</dbReference>
<comment type="similarity">
    <text evidence="9">Belongs to the NAD synthetase family.</text>
</comment>
<evidence type="ECO:0000256" key="3">
    <source>
        <dbReference type="ARBA" id="ARBA00022598"/>
    </source>
</evidence>
<feature type="binding site" evidence="7">
    <location>
        <position position="482"/>
    </location>
    <ligand>
        <name>deamido-NAD(+)</name>
        <dbReference type="ChEBI" id="CHEBI:58437"/>
        <note>ligand shared between two neighboring subunits</note>
    </ligand>
</feature>
<dbReference type="Proteomes" id="UP000004828">
    <property type="component" value="Unassembled WGS sequence"/>
</dbReference>
<dbReference type="Gene3D" id="3.60.110.10">
    <property type="entry name" value="Carbon-nitrogen hydrolase"/>
    <property type="match status" value="1"/>
</dbReference>
<comment type="caution">
    <text evidence="11">The sequence shown here is derived from an EMBL/GenBank/DDBJ whole genome shotgun (WGS) entry which is preliminary data.</text>
</comment>
<accession>C7G676</accession>
<keyword evidence="6 7" id="KW-0520">NAD</keyword>
<dbReference type="AlphaFoldDB" id="C7G676"/>
<evidence type="ECO:0000313" key="11">
    <source>
        <dbReference type="EMBL" id="EEV02666.1"/>
    </source>
</evidence>
<dbReference type="Gene3D" id="1.10.10.1140">
    <property type="entry name" value="Glutamine-dependent NAD+ synthetase, C-terminal domain"/>
    <property type="match status" value="1"/>
</dbReference>
<dbReference type="GO" id="GO:0008795">
    <property type="term" value="F:NAD+ synthase activity"/>
    <property type="evidence" value="ECO:0007669"/>
    <property type="project" value="UniProtKB-UniRule"/>
</dbReference>
<dbReference type="InterPro" id="IPR041856">
    <property type="entry name" value="NAD+_synth_C"/>
</dbReference>
<feature type="binding site" evidence="7">
    <location>
        <position position="477"/>
    </location>
    <ligand>
        <name>ATP</name>
        <dbReference type="ChEBI" id="CHEBI:30616"/>
    </ligand>
</feature>
<evidence type="ECO:0000313" key="12">
    <source>
        <dbReference type="Proteomes" id="UP000004828"/>
    </source>
</evidence>
<dbReference type="HOGENOM" id="CLU_025662_0_0_9"/>
<comment type="similarity">
    <text evidence="2 7 8">In the C-terminal section; belongs to the NAD synthetase family.</text>
</comment>
<dbReference type="InterPro" id="IPR036526">
    <property type="entry name" value="C-N_Hydrolase_sf"/>
</dbReference>
<dbReference type="Pfam" id="PF00795">
    <property type="entry name" value="CN_hydrolase"/>
    <property type="match status" value="1"/>
</dbReference>
<evidence type="ECO:0000256" key="6">
    <source>
        <dbReference type="ARBA" id="ARBA00023027"/>
    </source>
</evidence>
<evidence type="ECO:0000256" key="1">
    <source>
        <dbReference type="ARBA" id="ARBA00005188"/>
    </source>
</evidence>
<dbReference type="UniPathway" id="UPA00253">
    <property type="reaction ID" value="UER00334"/>
</dbReference>
<evidence type="ECO:0000256" key="5">
    <source>
        <dbReference type="ARBA" id="ARBA00022840"/>
    </source>
</evidence>
<dbReference type="CDD" id="cd07570">
    <property type="entry name" value="GAT_Gln-NAD-synth"/>
    <property type="match status" value="1"/>
</dbReference>
<proteinExistence type="inferred from homology"/>
<comment type="pathway">
    <text evidence="1 7 8">Cofactor biosynthesis; NAD(+) biosynthesis; NAD(+) from deamido-NAD(+) (L-Gln route): step 1/1.</text>
</comment>
<dbReference type="GO" id="GO:0003952">
    <property type="term" value="F:NAD+ synthase (glutamine-hydrolyzing) activity"/>
    <property type="evidence" value="ECO:0007669"/>
    <property type="project" value="UniProtKB-UniRule"/>
</dbReference>
<dbReference type="NCBIfam" id="TIGR00552">
    <property type="entry name" value="nadE"/>
    <property type="match status" value="1"/>
</dbReference>
<evidence type="ECO:0000256" key="4">
    <source>
        <dbReference type="ARBA" id="ARBA00022741"/>
    </source>
</evidence>
<dbReference type="HAMAP" id="MF_02090">
    <property type="entry name" value="NadE_glutamine_dep"/>
    <property type="match status" value="1"/>
</dbReference>
<evidence type="ECO:0000259" key="10">
    <source>
        <dbReference type="PROSITE" id="PS50263"/>
    </source>
</evidence>
<evidence type="ECO:0000256" key="8">
    <source>
        <dbReference type="PIRNR" id="PIRNR006630"/>
    </source>
</evidence>
<feature type="binding site" evidence="7">
    <location>
        <position position="614"/>
    </location>
    <ligand>
        <name>deamido-NAD(+)</name>
        <dbReference type="ChEBI" id="CHEBI:58437"/>
        <note>ligand shared between two neighboring subunits</note>
    </ligand>
</feature>
<dbReference type="GO" id="GO:0004359">
    <property type="term" value="F:glutaminase activity"/>
    <property type="evidence" value="ECO:0007669"/>
    <property type="project" value="InterPro"/>
</dbReference>
<evidence type="ECO:0000256" key="9">
    <source>
        <dbReference type="RuleBase" id="RU003811"/>
    </source>
</evidence>
<feature type="active site" description="For glutaminase activity" evidence="7">
    <location>
        <position position="131"/>
    </location>
</feature>
<keyword evidence="4 7" id="KW-0547">Nucleotide-binding</keyword>
<feature type="active site" description="Nucleophile; for glutaminase activity" evidence="7">
    <location>
        <position position="187"/>
    </location>
</feature>
<evidence type="ECO:0000256" key="7">
    <source>
        <dbReference type="HAMAP-Rule" id="MF_02090"/>
    </source>
</evidence>